<proteinExistence type="predicted"/>
<comment type="caution">
    <text evidence="4">The sequence shown here is derived from an EMBL/GenBank/DDBJ whole genome shotgun (WGS) entry which is preliminary data.</text>
</comment>
<name>A0A941DP00_9BURK</name>
<dbReference type="EMBL" id="JAGSPN010000013">
    <property type="protein sequence ID" value="MBR7783554.1"/>
    <property type="molecule type" value="Genomic_DNA"/>
</dbReference>
<dbReference type="Gene3D" id="2.50.20.10">
    <property type="entry name" value="Lipoprotein localisation LolA/LolB/LppX"/>
    <property type="match status" value="1"/>
</dbReference>
<dbReference type="CDD" id="cd16329">
    <property type="entry name" value="LolA_like"/>
    <property type="match status" value="1"/>
</dbReference>
<organism evidence="4 5">
    <name type="scientific">Undibacterium luofuense</name>
    <dbReference type="NCBI Taxonomy" id="2828733"/>
    <lineage>
        <taxon>Bacteria</taxon>
        <taxon>Pseudomonadati</taxon>
        <taxon>Pseudomonadota</taxon>
        <taxon>Betaproteobacteria</taxon>
        <taxon>Burkholderiales</taxon>
        <taxon>Oxalobacteraceae</taxon>
        <taxon>Undibacterium</taxon>
    </lineage>
</organism>
<accession>A0A941DP00</accession>
<keyword evidence="5" id="KW-1185">Reference proteome</keyword>
<evidence type="ECO:0000313" key="5">
    <source>
        <dbReference type="Proteomes" id="UP000680067"/>
    </source>
</evidence>
<feature type="signal peptide" evidence="2">
    <location>
        <begin position="1"/>
        <end position="26"/>
    </location>
</feature>
<evidence type="ECO:0000256" key="1">
    <source>
        <dbReference type="ARBA" id="ARBA00022729"/>
    </source>
</evidence>
<dbReference type="InterPro" id="IPR029046">
    <property type="entry name" value="LolA/LolB/LppX"/>
</dbReference>
<reference evidence="4" key="1">
    <citation type="submission" date="2021-04" db="EMBL/GenBank/DDBJ databases">
        <title>novel species isolated from subtropical streams in China.</title>
        <authorList>
            <person name="Lu H."/>
        </authorList>
    </citation>
    <scope>NUCLEOTIDE SEQUENCE</scope>
    <source>
        <strain evidence="4">LFS511W</strain>
    </source>
</reference>
<evidence type="ECO:0000313" key="4">
    <source>
        <dbReference type="EMBL" id="MBR7783554.1"/>
    </source>
</evidence>
<dbReference type="SUPFAM" id="SSF89392">
    <property type="entry name" value="Prokaryotic lipoproteins and lipoprotein localization factors"/>
    <property type="match status" value="1"/>
</dbReference>
<keyword evidence="1 2" id="KW-0732">Signal</keyword>
<protein>
    <submittedName>
        <fullName evidence="4">Outer membrane lipoprotein-sorting protein</fullName>
    </submittedName>
</protein>
<sequence length="261" mass="29833">MKLFSQYRRQFLVLAAAITISPAVYALSPQEILAASDAIRNPDFPFGLTNTLVEYRKGKETESSTLAIYSKADPKGGQFRSLVRYVAPARDANKLILFSGKDMWFFDPSSKASIRLSPQQRLLGQASNGDVVTVNFAKDYQAVSATEEDTQDGERQTRHAYKLELNASGEGAAYHRILMWVDKTSMRPVKSRFYAESGKLLKTAYYRRYQPIFGVERPTETVIIDGLESDWVTVMRYSDWVKRDVPETWLQRDYLPRFKPE</sequence>
<dbReference type="Proteomes" id="UP000680067">
    <property type="component" value="Unassembled WGS sequence"/>
</dbReference>
<gene>
    <name evidence="4" type="ORF">KDM89_15525</name>
</gene>
<feature type="chain" id="PRO_5036865781" evidence="2">
    <location>
        <begin position="27"/>
        <end position="261"/>
    </location>
</feature>
<dbReference type="RefSeq" id="WP_212688834.1">
    <property type="nucleotide sequence ID" value="NZ_JAGSPN010000013.1"/>
</dbReference>
<dbReference type="PIRSF" id="PIRSF028205">
    <property type="entry name" value="UCP028205"/>
    <property type="match status" value="1"/>
</dbReference>
<dbReference type="InterPro" id="IPR011220">
    <property type="entry name" value="UCP028205"/>
</dbReference>
<dbReference type="AlphaFoldDB" id="A0A941DP00"/>
<evidence type="ECO:0000256" key="2">
    <source>
        <dbReference type="SAM" id="SignalP"/>
    </source>
</evidence>
<feature type="domain" description="Uncharacterized protein TP-0789" evidence="3">
    <location>
        <begin position="80"/>
        <end position="257"/>
    </location>
</feature>
<dbReference type="Pfam" id="PF17131">
    <property type="entry name" value="LolA_like"/>
    <property type="match status" value="1"/>
</dbReference>
<evidence type="ECO:0000259" key="3">
    <source>
        <dbReference type="Pfam" id="PF17131"/>
    </source>
</evidence>
<keyword evidence="4" id="KW-0449">Lipoprotein</keyword>
<dbReference type="InterPro" id="IPR033399">
    <property type="entry name" value="TP_0789-like"/>
</dbReference>